<dbReference type="NCBIfam" id="NF004862">
    <property type="entry name" value="PRK06222.1"/>
    <property type="match status" value="1"/>
</dbReference>
<name>A0A7L4UPG3_BALHA</name>
<keyword evidence="2" id="KW-0479">Metal-binding</keyword>
<dbReference type="AlphaFoldDB" id="A0A7L4UPG3"/>
<keyword evidence="2" id="KW-0411">Iron-sulfur</keyword>
<dbReference type="PIRSF" id="PIRSF006816">
    <property type="entry name" value="Cyc3_hyd_g"/>
    <property type="match status" value="1"/>
</dbReference>
<proteinExistence type="predicted"/>
<dbReference type="SUPFAM" id="SSF63380">
    <property type="entry name" value="Riboflavin synthase domain-like"/>
    <property type="match status" value="1"/>
</dbReference>
<feature type="domain" description="FAD-binding FR-type" evidence="3">
    <location>
        <begin position="1"/>
        <end position="95"/>
    </location>
</feature>
<dbReference type="PANTHER" id="PTHR43513">
    <property type="entry name" value="DIHYDROOROTATE DEHYDROGENASE B (NAD(+)), ELECTRON TRANSFER SUBUNIT"/>
    <property type="match status" value="1"/>
</dbReference>
<comment type="cofactor">
    <cofactor evidence="2">
        <name>[2Fe-2S] cluster</name>
        <dbReference type="ChEBI" id="CHEBI:190135"/>
    </cofactor>
    <text evidence="2">Binds 1 [2Fe-2S] cluster per subunit.</text>
</comment>
<dbReference type="InterPro" id="IPR012165">
    <property type="entry name" value="Cyt_c3_hydrogenase_gsu"/>
</dbReference>
<feature type="binding site" evidence="2">
    <location>
        <position position="221"/>
    </location>
    <ligand>
        <name>[2Fe-2S] cluster</name>
        <dbReference type="ChEBI" id="CHEBI:190135"/>
    </ligand>
</feature>
<evidence type="ECO:0000256" key="2">
    <source>
        <dbReference type="PIRSR" id="PIRSR006816-2"/>
    </source>
</evidence>
<dbReference type="PROSITE" id="PS51384">
    <property type="entry name" value="FAD_FR"/>
    <property type="match status" value="1"/>
</dbReference>
<accession>A0A7L4UPG3</accession>
<evidence type="ECO:0000259" key="3">
    <source>
        <dbReference type="PROSITE" id="PS51384"/>
    </source>
</evidence>
<dbReference type="Pfam" id="PF10418">
    <property type="entry name" value="DHODB_Fe-S_bind"/>
    <property type="match status" value="1"/>
</dbReference>
<dbReference type="InterPro" id="IPR017927">
    <property type="entry name" value="FAD-bd_FR_type"/>
</dbReference>
<dbReference type="GO" id="GO:0006221">
    <property type="term" value="P:pyrimidine nucleotide biosynthetic process"/>
    <property type="evidence" value="ECO:0007669"/>
    <property type="project" value="InterPro"/>
</dbReference>
<organism evidence="4 5">
    <name type="scientific">Balneicella halophila</name>
    <dbReference type="NCBI Taxonomy" id="1537566"/>
    <lineage>
        <taxon>Bacteria</taxon>
        <taxon>Pseudomonadati</taxon>
        <taxon>Bacteroidota</taxon>
        <taxon>Bacteroidia</taxon>
        <taxon>Bacteroidales</taxon>
        <taxon>Balneicellaceae</taxon>
        <taxon>Balneicella</taxon>
    </lineage>
</organism>
<dbReference type="GO" id="GO:0051537">
    <property type="term" value="F:2 iron, 2 sulfur cluster binding"/>
    <property type="evidence" value="ECO:0007669"/>
    <property type="project" value="UniProtKB-KW"/>
</dbReference>
<keyword evidence="1" id="KW-0285">Flavoprotein</keyword>
<dbReference type="InterPro" id="IPR017938">
    <property type="entry name" value="Riboflavin_synthase-like_b-brl"/>
</dbReference>
<comment type="caution">
    <text evidence="4">The sequence shown here is derived from an EMBL/GenBank/DDBJ whole genome shotgun (WGS) entry which is preliminary data.</text>
</comment>
<dbReference type="SUPFAM" id="SSF52343">
    <property type="entry name" value="Ferredoxin reductase-like, C-terminal NADP-linked domain"/>
    <property type="match status" value="1"/>
</dbReference>
<keyword evidence="2" id="KW-0001">2Fe-2S</keyword>
<keyword evidence="1" id="KW-0274">FAD</keyword>
<dbReference type="InterPro" id="IPR050353">
    <property type="entry name" value="PyrK_electron_transfer"/>
</dbReference>
<dbReference type="GO" id="GO:0050660">
    <property type="term" value="F:flavin adenine dinucleotide binding"/>
    <property type="evidence" value="ECO:0007669"/>
    <property type="project" value="InterPro"/>
</dbReference>
<dbReference type="InterPro" id="IPR039261">
    <property type="entry name" value="FNR_nucleotide-bd"/>
</dbReference>
<sequence length="277" mass="30007">MNKIVKKEKLAERIYRLEVEAPLIAASRKAGNFIIARTGKLGERIPLTVVDSDLDKGTITLVVQEMGVSSKKICALNEGEYITDLVGPLGRPTDIKKVGTILACAGGLGAAPMLPIIKAFKEAGNRVITILAARSKDLLILKEELAANSDEFIIMTDDGTEGKKGLITVGMEEVIAREKIDECIAVGPGVMMKFCALTTKKHNIPTMVSLNAIMVDGTGMCGACRVTVGDETKFTCVDGPEFDAHKIDFDEFLLRLGGYKDQENVLLENFEKSCKLK</sequence>
<keyword evidence="2" id="KW-0408">Iron</keyword>
<dbReference type="EMBL" id="QENZ01000004">
    <property type="protein sequence ID" value="PVX51033.1"/>
    <property type="molecule type" value="Genomic_DNA"/>
</dbReference>
<dbReference type="Proteomes" id="UP000251835">
    <property type="component" value="Unassembled WGS sequence"/>
</dbReference>
<evidence type="ECO:0000313" key="5">
    <source>
        <dbReference type="Proteomes" id="UP000251835"/>
    </source>
</evidence>
<gene>
    <name evidence="4" type="ORF">C7377_1366</name>
</gene>
<dbReference type="PANTHER" id="PTHR43513:SF3">
    <property type="entry name" value="DIHYDROOROTATE DEHYDROGENASE B (NAD(+)), ELECTRON TRANSFER SUBUNIT-RELATED"/>
    <property type="match status" value="1"/>
</dbReference>
<dbReference type="Gene3D" id="2.40.30.10">
    <property type="entry name" value="Translation factors"/>
    <property type="match status" value="1"/>
</dbReference>
<feature type="binding site" evidence="2">
    <location>
        <position position="236"/>
    </location>
    <ligand>
        <name>[2Fe-2S] cluster</name>
        <dbReference type="ChEBI" id="CHEBI:190135"/>
    </ligand>
</feature>
<comment type="cofactor">
    <cofactor evidence="1">
        <name>FAD</name>
        <dbReference type="ChEBI" id="CHEBI:57692"/>
    </cofactor>
    <text evidence="1">Binds 1 FAD per subunit.</text>
</comment>
<dbReference type="CDD" id="cd06219">
    <property type="entry name" value="DHOD_e_trans_like1"/>
    <property type="match status" value="1"/>
</dbReference>
<reference evidence="4 5" key="1">
    <citation type="submission" date="2018-05" db="EMBL/GenBank/DDBJ databases">
        <title>Genomic Encyclopedia of Type Strains, Phase IV (KMG-IV): sequencing the most valuable type-strain genomes for metagenomic binning, comparative biology and taxonomic classification.</title>
        <authorList>
            <person name="Goeker M."/>
        </authorList>
    </citation>
    <scope>NUCLEOTIDE SEQUENCE [LARGE SCALE GENOMIC DNA]</scope>
    <source>
        <strain evidence="4 5">DSM 28579</strain>
    </source>
</reference>
<dbReference type="Gene3D" id="3.40.50.80">
    <property type="entry name" value="Nucleotide-binding domain of ferredoxin-NADP reductase (FNR) module"/>
    <property type="match status" value="1"/>
</dbReference>
<evidence type="ECO:0000256" key="1">
    <source>
        <dbReference type="PIRSR" id="PIRSR006816-1"/>
    </source>
</evidence>
<dbReference type="GO" id="GO:0016491">
    <property type="term" value="F:oxidoreductase activity"/>
    <property type="evidence" value="ECO:0007669"/>
    <property type="project" value="InterPro"/>
</dbReference>
<protein>
    <submittedName>
        <fullName evidence="4">Ferredoxin--NADP+ reductase</fullName>
    </submittedName>
</protein>
<feature type="binding site" evidence="2">
    <location>
        <position position="224"/>
    </location>
    <ligand>
        <name>[2Fe-2S] cluster</name>
        <dbReference type="ChEBI" id="CHEBI:190135"/>
    </ligand>
</feature>
<dbReference type="GO" id="GO:0046872">
    <property type="term" value="F:metal ion binding"/>
    <property type="evidence" value="ECO:0007669"/>
    <property type="project" value="UniProtKB-KW"/>
</dbReference>
<evidence type="ECO:0000313" key="4">
    <source>
        <dbReference type="EMBL" id="PVX51033.1"/>
    </source>
</evidence>
<keyword evidence="5" id="KW-1185">Reference proteome</keyword>
<feature type="binding site" evidence="1">
    <location>
        <begin position="62"/>
        <end position="64"/>
    </location>
    <ligand>
        <name>FAD</name>
        <dbReference type="ChEBI" id="CHEBI:57692"/>
    </ligand>
</feature>
<dbReference type="InterPro" id="IPR019480">
    <property type="entry name" value="Dihydroorotate_DH_Fe-S-bd"/>
</dbReference>